<dbReference type="InterPro" id="IPR004314">
    <property type="entry name" value="Neprosin"/>
</dbReference>
<dbReference type="Pfam" id="PF03080">
    <property type="entry name" value="Neprosin"/>
    <property type="match status" value="1"/>
</dbReference>
<dbReference type="Proteomes" id="UP001234989">
    <property type="component" value="Chromosome 6"/>
</dbReference>
<name>A0AAF0R1G7_SOLVR</name>
<feature type="signal peptide" evidence="1">
    <location>
        <begin position="1"/>
        <end position="24"/>
    </location>
</feature>
<evidence type="ECO:0000313" key="4">
    <source>
        <dbReference type="Proteomes" id="UP001234989"/>
    </source>
</evidence>
<dbReference type="EMBL" id="CP133617">
    <property type="protein sequence ID" value="WMV32388.1"/>
    <property type="molecule type" value="Genomic_DNA"/>
</dbReference>
<protein>
    <recommendedName>
        <fullName evidence="2">Neprosin PEP catalytic domain-containing protein</fullName>
    </recommendedName>
</protein>
<dbReference type="InterPro" id="IPR053168">
    <property type="entry name" value="Glutamic_endopeptidase"/>
</dbReference>
<accession>A0AAF0R1G7</accession>
<evidence type="ECO:0000256" key="1">
    <source>
        <dbReference type="SAM" id="SignalP"/>
    </source>
</evidence>
<gene>
    <name evidence="3" type="ORF">MTR67_025773</name>
</gene>
<dbReference type="PROSITE" id="PS52045">
    <property type="entry name" value="NEPROSIN_PEP_CD"/>
    <property type="match status" value="1"/>
</dbReference>
<keyword evidence="1" id="KW-0732">Signal</keyword>
<keyword evidence="4" id="KW-1185">Reference proteome</keyword>
<evidence type="ECO:0000313" key="3">
    <source>
        <dbReference type="EMBL" id="WMV32388.1"/>
    </source>
</evidence>
<reference evidence="3" key="1">
    <citation type="submission" date="2023-08" db="EMBL/GenBank/DDBJ databases">
        <title>A de novo genome assembly of Solanum verrucosum Schlechtendal, a Mexican diploid species geographically isolated from the other diploid A-genome species in potato relatives.</title>
        <authorList>
            <person name="Hosaka K."/>
        </authorList>
    </citation>
    <scope>NUCLEOTIDE SEQUENCE</scope>
    <source>
        <tissue evidence="3">Young leaves</tissue>
    </source>
</reference>
<dbReference type="PANTHER" id="PTHR31589:SF207">
    <property type="entry name" value="NEPROSIN DOMAIN-CONTAINING PROTEIN"/>
    <property type="match status" value="1"/>
</dbReference>
<sequence>MHQRIVQQTLLVLYFLLSHNGVEGQKKLSKLEDAELEKQLKSLNKPAVKTVKMKPTLSRINKDSTFSSATNRSSTIWSKDGGCPFGTIPVKRITKDDLIRLRNMLPPEDVTFVDEYDVSNNNSEPNGRYISSQGYKVVAIAQIPYNPNSKFAGAGMDTALYNPQVKGQQHNGSRLKIHKGLDILQVGWRVDPTLYGDTKTRFFIHFQAGKIHCFNTLCPGFVQVNYDLPLDNSFMDTISQRGGRPWGARMYIDRDLAGNWWVLVSQEFTRVGFWPQSLFTDLKSFATNVDWGGVVYSPPGVPEPPMGSSYFPIENSSYDAYCVGVIIFNKKGKTIEVDKTITHIDNPNMYKVEFIQLSYGAKDMYFVLYGGPGESTHV</sequence>
<organism evidence="3 4">
    <name type="scientific">Solanum verrucosum</name>
    <dbReference type="NCBI Taxonomy" id="315347"/>
    <lineage>
        <taxon>Eukaryota</taxon>
        <taxon>Viridiplantae</taxon>
        <taxon>Streptophyta</taxon>
        <taxon>Embryophyta</taxon>
        <taxon>Tracheophyta</taxon>
        <taxon>Spermatophyta</taxon>
        <taxon>Magnoliopsida</taxon>
        <taxon>eudicotyledons</taxon>
        <taxon>Gunneridae</taxon>
        <taxon>Pentapetalae</taxon>
        <taxon>asterids</taxon>
        <taxon>lamiids</taxon>
        <taxon>Solanales</taxon>
        <taxon>Solanaceae</taxon>
        <taxon>Solanoideae</taxon>
        <taxon>Solaneae</taxon>
        <taxon>Solanum</taxon>
    </lineage>
</organism>
<dbReference type="AlphaFoldDB" id="A0AAF0R1G7"/>
<evidence type="ECO:0000259" key="2">
    <source>
        <dbReference type="PROSITE" id="PS52045"/>
    </source>
</evidence>
<proteinExistence type="predicted"/>
<feature type="chain" id="PRO_5041957097" description="Neprosin PEP catalytic domain-containing protein" evidence="1">
    <location>
        <begin position="25"/>
        <end position="378"/>
    </location>
</feature>
<dbReference type="PANTHER" id="PTHR31589">
    <property type="entry name" value="PROTEIN, PUTATIVE (DUF239)-RELATED-RELATED"/>
    <property type="match status" value="1"/>
</dbReference>
<feature type="domain" description="Neprosin PEP catalytic" evidence="2">
    <location>
        <begin position="131"/>
        <end position="376"/>
    </location>
</feature>